<reference evidence="2 3" key="1">
    <citation type="submission" date="2020-03" db="EMBL/GenBank/DDBJ databases">
        <title>Genomic Encyclopedia of Type Strains, Phase IV (KMG-IV): sequencing the most valuable type-strain genomes for metagenomic binning, comparative biology and taxonomic classification.</title>
        <authorList>
            <person name="Goeker M."/>
        </authorList>
    </citation>
    <scope>NUCLEOTIDE SEQUENCE [LARGE SCALE GENOMIC DNA]</scope>
    <source>
        <strain evidence="2 3">DSM 101599</strain>
    </source>
</reference>
<gene>
    <name evidence="2" type="ORF">FHR24_001219</name>
</gene>
<dbReference type="EMBL" id="JAASQL010000001">
    <property type="protein sequence ID" value="NIJ44780.1"/>
    <property type="molecule type" value="Genomic_DNA"/>
</dbReference>
<proteinExistence type="predicted"/>
<comment type="caution">
    <text evidence="2">The sequence shown here is derived from an EMBL/GenBank/DDBJ whole genome shotgun (WGS) entry which is preliminary data.</text>
</comment>
<sequence length="301" mass="33146">MKILFKSTLLILFVLMSCATSDSIEEQPDIVNTDGSFSVGSKDIEATKVTISGVVVNSDDQFNFTTLDLDISSETSTTLTIENYKNSYKYQLKLKGSYTDNVYYVNIKNIEAEKNTSINNVSPSVSNTTVGVDLSGLEMLSDFYTAKLIEVDSGNELSLENNTSTNSTEIRFIDQGSDDFYTTIRASDTSGAISSTGHPKGYGLKLETYKLSKAKAFIIPGNTQRLAFYKPSDKSLIKSTQSPSRYSSTSTNGGQAYYTYLIYLSPERIGVVAGDYLIRMEELNASGTIIKSSPYQKFKIK</sequence>
<evidence type="ECO:0008006" key="4">
    <source>
        <dbReference type="Google" id="ProtNLM"/>
    </source>
</evidence>
<name>A0ABX0U9Z8_9FLAO</name>
<evidence type="ECO:0000313" key="2">
    <source>
        <dbReference type="EMBL" id="NIJ44780.1"/>
    </source>
</evidence>
<feature type="signal peptide" evidence="1">
    <location>
        <begin position="1"/>
        <end position="19"/>
    </location>
</feature>
<dbReference type="RefSeq" id="WP_167185424.1">
    <property type="nucleotide sequence ID" value="NZ_JAASQL010000001.1"/>
</dbReference>
<dbReference type="PROSITE" id="PS51257">
    <property type="entry name" value="PROKAR_LIPOPROTEIN"/>
    <property type="match status" value="1"/>
</dbReference>
<keyword evidence="3" id="KW-1185">Reference proteome</keyword>
<accession>A0ABX0U9Z8</accession>
<feature type="chain" id="PRO_5046049957" description="DUF4397 domain-containing protein" evidence="1">
    <location>
        <begin position="20"/>
        <end position="301"/>
    </location>
</feature>
<organism evidence="2 3">
    <name type="scientific">Wenyingzhuangia heitensis</name>
    <dbReference type="NCBI Taxonomy" id="1487859"/>
    <lineage>
        <taxon>Bacteria</taxon>
        <taxon>Pseudomonadati</taxon>
        <taxon>Bacteroidota</taxon>
        <taxon>Flavobacteriia</taxon>
        <taxon>Flavobacteriales</taxon>
        <taxon>Flavobacteriaceae</taxon>
        <taxon>Wenyingzhuangia</taxon>
    </lineage>
</organism>
<dbReference type="Proteomes" id="UP000745859">
    <property type="component" value="Unassembled WGS sequence"/>
</dbReference>
<keyword evidence="1" id="KW-0732">Signal</keyword>
<evidence type="ECO:0000256" key="1">
    <source>
        <dbReference type="SAM" id="SignalP"/>
    </source>
</evidence>
<protein>
    <recommendedName>
        <fullName evidence="4">DUF4397 domain-containing protein</fullName>
    </recommendedName>
</protein>
<evidence type="ECO:0000313" key="3">
    <source>
        <dbReference type="Proteomes" id="UP000745859"/>
    </source>
</evidence>